<feature type="region of interest" description="Disordered" evidence="1">
    <location>
        <begin position="1"/>
        <end position="83"/>
    </location>
</feature>
<dbReference type="InterPro" id="IPR000073">
    <property type="entry name" value="AB_hydrolase_1"/>
</dbReference>
<feature type="region of interest" description="Disordered" evidence="1">
    <location>
        <begin position="372"/>
        <end position="402"/>
    </location>
</feature>
<organism evidence="3 4">
    <name type="scientific">Lithohypha guttulata</name>
    <dbReference type="NCBI Taxonomy" id="1690604"/>
    <lineage>
        <taxon>Eukaryota</taxon>
        <taxon>Fungi</taxon>
        <taxon>Dikarya</taxon>
        <taxon>Ascomycota</taxon>
        <taxon>Pezizomycotina</taxon>
        <taxon>Eurotiomycetes</taxon>
        <taxon>Chaetothyriomycetidae</taxon>
        <taxon>Chaetothyriales</taxon>
        <taxon>Trichomeriaceae</taxon>
        <taxon>Lithohypha</taxon>
    </lineage>
</organism>
<feature type="region of interest" description="Disordered" evidence="1">
    <location>
        <begin position="416"/>
        <end position="618"/>
    </location>
</feature>
<dbReference type="Proteomes" id="UP001345013">
    <property type="component" value="Unassembled WGS sequence"/>
</dbReference>
<feature type="compositionally biased region" description="Low complexity" evidence="1">
    <location>
        <begin position="448"/>
        <end position="461"/>
    </location>
</feature>
<feature type="compositionally biased region" description="Basic and acidic residues" evidence="1">
    <location>
        <begin position="416"/>
        <end position="428"/>
    </location>
</feature>
<dbReference type="EMBL" id="JAVRRG010000060">
    <property type="protein sequence ID" value="KAK5092302.1"/>
    <property type="molecule type" value="Genomic_DNA"/>
</dbReference>
<feature type="compositionally biased region" description="Polar residues" evidence="1">
    <location>
        <begin position="37"/>
        <end position="49"/>
    </location>
</feature>
<dbReference type="Gene3D" id="3.40.50.1820">
    <property type="entry name" value="alpha/beta hydrolase"/>
    <property type="match status" value="1"/>
</dbReference>
<comment type="caution">
    <text evidence="3">The sequence shown here is derived from an EMBL/GenBank/DDBJ whole genome shotgun (WGS) entry which is preliminary data.</text>
</comment>
<evidence type="ECO:0000256" key="1">
    <source>
        <dbReference type="SAM" id="MobiDB-lite"/>
    </source>
</evidence>
<feature type="region of interest" description="Disordered" evidence="1">
    <location>
        <begin position="223"/>
        <end position="244"/>
    </location>
</feature>
<dbReference type="PANTHER" id="PTHR47842">
    <property type="entry name" value="EXPRESSED PROTEIN"/>
    <property type="match status" value="1"/>
</dbReference>
<feature type="compositionally biased region" description="Pro residues" evidence="1">
    <location>
        <begin position="492"/>
        <end position="504"/>
    </location>
</feature>
<proteinExistence type="predicted"/>
<evidence type="ECO:0000259" key="2">
    <source>
        <dbReference type="Pfam" id="PF12697"/>
    </source>
</evidence>
<feature type="compositionally biased region" description="Polar residues" evidence="1">
    <location>
        <begin position="462"/>
        <end position="486"/>
    </location>
</feature>
<dbReference type="SUPFAM" id="SSF53474">
    <property type="entry name" value="alpha/beta-Hydrolases"/>
    <property type="match status" value="1"/>
</dbReference>
<reference evidence="3 4" key="1">
    <citation type="submission" date="2023-08" db="EMBL/GenBank/DDBJ databases">
        <title>Black Yeasts Isolated from many extreme environments.</title>
        <authorList>
            <person name="Coleine C."/>
            <person name="Stajich J.E."/>
            <person name="Selbmann L."/>
        </authorList>
    </citation>
    <scope>NUCLEOTIDE SEQUENCE [LARGE SCALE GENOMIC DNA]</scope>
    <source>
        <strain evidence="3 4">CCFEE 5885</strain>
    </source>
</reference>
<feature type="compositionally biased region" description="Basic and acidic residues" evidence="1">
    <location>
        <begin position="518"/>
        <end position="618"/>
    </location>
</feature>
<dbReference type="PANTHER" id="PTHR47842:SF3">
    <property type="entry name" value="DUF676 DOMAIN-CONTAINING PROTEIN"/>
    <property type="match status" value="1"/>
</dbReference>
<feature type="compositionally biased region" description="Low complexity" evidence="1">
    <location>
        <begin position="12"/>
        <end position="22"/>
    </location>
</feature>
<name>A0ABR0K9F4_9EURO</name>
<dbReference type="Pfam" id="PF12697">
    <property type="entry name" value="Abhydrolase_6"/>
    <property type="match status" value="1"/>
</dbReference>
<feature type="domain" description="AB hydrolase-1" evidence="2">
    <location>
        <begin position="92"/>
        <end position="292"/>
    </location>
</feature>
<evidence type="ECO:0000313" key="3">
    <source>
        <dbReference type="EMBL" id="KAK5092302.1"/>
    </source>
</evidence>
<keyword evidence="4" id="KW-1185">Reference proteome</keyword>
<accession>A0ABR0K9F4</accession>
<feature type="compositionally biased region" description="Pro residues" evidence="1">
    <location>
        <begin position="1"/>
        <end position="11"/>
    </location>
</feature>
<evidence type="ECO:0000313" key="4">
    <source>
        <dbReference type="Proteomes" id="UP001345013"/>
    </source>
</evidence>
<dbReference type="InterPro" id="IPR029058">
    <property type="entry name" value="AB_hydrolase_fold"/>
</dbReference>
<protein>
    <recommendedName>
        <fullName evidence="2">AB hydrolase-1 domain-containing protein</fullName>
    </recommendedName>
</protein>
<sequence>MPQPPALPPRSPSVVSTASSFSSDDDGGRWSPPRSPRVNTVHLTPQTRYTEAGEKQNHPYGGGTGMDDPRSSSTQSLRPVHSAGPNRRRLLLVYLHGFMGTETSFKSFPAHVHNLLAMSMVDSHVVHTKVYPRYQSRKNISYARDDFSNWLTPHEDDSTDVILIGHSLGGILAAEVVLLPTHRPGSKDVFQHRILGHIAYDTPFLGMHPGVVTTGIASLFKSAPDPPQEPSYSPSNDAAPLSADPFAEPTDPYYNAAFENDVQIPVRKGKLDKAFYFLNKHYGDWRKATASYVKSHLEFGGCLADYDGLKKRYKAFRPLEDVDALAVQRTKNGKQIPRVRFVNYYTASTGRIKPQPPLDDSQKVLVAETEMAEHRPSLEVPSGAASSHHSTPSISVEEHRDDEIVTKEVDGLHLDEVDSDDGHAEMQHLDPQAEPPSPILEPTEADTSHQSSQSSIDTSSITRVSTQDSLLSPQDTASITSAQLQDVQLLPLPGPPTAPAPFDPAPYITADPSTLKLAQKEHDRLTKSYERARKDHEKVVKDREKYLVKLEKARRKQQEKEDEARHKQQEKDDKEMANLSAHDRSERERLKKEEDRMAKEKERMEGKANKEAKNEAVKRSATVNVTQYDTATSRQEAARQEAEDAEAIKAIVSTSKAQKPKAPKKQRDRKFCTLPKKDPQTGIRDPRWVRVYMENMDEVVAHTSLFFISEAYAKLVGDTAERIQEWVREDATIRAVKEAQAWEMGGGNVD</sequence>
<gene>
    <name evidence="3" type="ORF">LTR24_005328</name>
</gene>
<feature type="compositionally biased region" description="Polar residues" evidence="1">
    <location>
        <begin position="384"/>
        <end position="394"/>
    </location>
</feature>